<organism evidence="2 3">
    <name type="scientific">Shewanella colwelliana</name>
    <name type="common">Alteromonas colwelliana</name>
    <dbReference type="NCBI Taxonomy" id="23"/>
    <lineage>
        <taxon>Bacteria</taxon>
        <taxon>Pseudomonadati</taxon>
        <taxon>Pseudomonadota</taxon>
        <taxon>Gammaproteobacteria</taxon>
        <taxon>Alteromonadales</taxon>
        <taxon>Shewanellaceae</taxon>
        <taxon>Shewanella</taxon>
    </lineage>
</organism>
<accession>A0ABQ4NXG6</accession>
<keyword evidence="3" id="KW-1185">Reference proteome</keyword>
<protein>
    <submittedName>
        <fullName evidence="2">Uncharacterized protein</fullName>
    </submittedName>
</protein>
<evidence type="ECO:0000313" key="2">
    <source>
        <dbReference type="EMBL" id="GIU39170.1"/>
    </source>
</evidence>
<feature type="region of interest" description="Disordered" evidence="1">
    <location>
        <begin position="44"/>
        <end position="80"/>
    </location>
</feature>
<dbReference type="Proteomes" id="UP000773469">
    <property type="component" value="Unassembled WGS sequence"/>
</dbReference>
<comment type="caution">
    <text evidence="2">The sequence shown here is derived from an EMBL/GenBank/DDBJ whole genome shotgun (WGS) entry which is preliminary data.</text>
</comment>
<evidence type="ECO:0000256" key="1">
    <source>
        <dbReference type="SAM" id="MobiDB-lite"/>
    </source>
</evidence>
<gene>
    <name evidence="2" type="ORF">TUM3794_13260</name>
</gene>
<name>A0ABQ4NXG6_SHECO</name>
<sequence length="215" mass="24073">MKLHHLIFAITTIALCAILITAFYSSQQSSPVVALEDSIQSKQQTTATLPTEPLTNNDEAEQSQELTTRDEQVQAQDEELEPISGEEISSLFIDDDNVINGGAVERLLREELDQFIVRITALEQDEMGANRMSLLGDTLSTLTDTSIYSQQFGCTGRICALTLVTDNLPQQVTDKIAKFDDNYTFIRRVESENGDIKFQAIYLQTHDPSTMSFRQ</sequence>
<feature type="compositionally biased region" description="Polar residues" evidence="1">
    <location>
        <begin position="44"/>
        <end position="57"/>
    </location>
</feature>
<dbReference type="EMBL" id="BPEU01000008">
    <property type="protein sequence ID" value="GIU39170.1"/>
    <property type="molecule type" value="Genomic_DNA"/>
</dbReference>
<reference evidence="2 3" key="1">
    <citation type="submission" date="2021-05" db="EMBL/GenBank/DDBJ databases">
        <title>Molecular characterization for Shewanella algae harboring chromosomal blaOXA-55-like strains isolated from clinical and environment sample.</title>
        <authorList>
            <person name="Ohama Y."/>
            <person name="Aoki K."/>
            <person name="Harada S."/>
            <person name="Moriya K."/>
            <person name="Ishii Y."/>
            <person name="Tateda K."/>
        </authorList>
    </citation>
    <scope>NUCLEOTIDE SEQUENCE [LARGE SCALE GENOMIC DNA]</scope>
    <source>
        <strain evidence="2 3">MBTL60-118</strain>
    </source>
</reference>
<dbReference type="RefSeq" id="WP_220756623.1">
    <property type="nucleotide sequence ID" value="NZ_BPEU01000008.1"/>
</dbReference>
<evidence type="ECO:0000313" key="3">
    <source>
        <dbReference type="Proteomes" id="UP000773469"/>
    </source>
</evidence>
<proteinExistence type="predicted"/>